<comment type="similarity">
    <text evidence="3">Belongs to the protein kinase superfamily. NEK Ser/Thr protein kinase family. NIMA subfamily.</text>
</comment>
<feature type="domain" description="Protein kinase" evidence="13">
    <location>
        <begin position="139"/>
        <end position="493"/>
    </location>
</feature>
<accession>A0A6J4Q3N8</accession>
<keyword evidence="6 10" id="KW-0547">Nucleotide-binding</keyword>
<dbReference type="GO" id="GO:0005524">
    <property type="term" value="F:ATP binding"/>
    <property type="evidence" value="ECO:0007669"/>
    <property type="project" value="UniProtKB-UniRule"/>
</dbReference>
<evidence type="ECO:0000256" key="11">
    <source>
        <dbReference type="SAM" id="MobiDB-lite"/>
    </source>
</evidence>
<evidence type="ECO:0000256" key="10">
    <source>
        <dbReference type="PROSITE-ProRule" id="PRU10141"/>
    </source>
</evidence>
<evidence type="ECO:0000256" key="9">
    <source>
        <dbReference type="ARBA" id="ARBA00023212"/>
    </source>
</evidence>
<feature type="binding site" evidence="10">
    <location>
        <position position="168"/>
    </location>
    <ligand>
        <name>ATP</name>
        <dbReference type="ChEBI" id="CHEBI:30616"/>
    </ligand>
</feature>
<dbReference type="Gene3D" id="1.10.510.10">
    <property type="entry name" value="Transferase(Phosphotransferase) domain 1"/>
    <property type="match status" value="1"/>
</dbReference>
<evidence type="ECO:0000256" key="2">
    <source>
        <dbReference type="ARBA" id="ARBA00004647"/>
    </source>
</evidence>
<dbReference type="GO" id="GO:0005813">
    <property type="term" value="C:centrosome"/>
    <property type="evidence" value="ECO:0007669"/>
    <property type="project" value="UniProtKB-SubCell"/>
</dbReference>
<dbReference type="Pfam" id="PF07714">
    <property type="entry name" value="PK_Tyr_Ser-Thr"/>
    <property type="match status" value="1"/>
</dbReference>
<feature type="region of interest" description="Disordered" evidence="11">
    <location>
        <begin position="758"/>
        <end position="778"/>
    </location>
</feature>
<keyword evidence="8 10" id="KW-0067">ATP-binding</keyword>
<feature type="region of interest" description="Disordered" evidence="11">
    <location>
        <begin position="234"/>
        <end position="286"/>
    </location>
</feature>
<evidence type="ECO:0000256" key="1">
    <source>
        <dbReference type="ARBA" id="ARBA00004300"/>
    </source>
</evidence>
<feature type="region of interest" description="Disordered" evidence="11">
    <location>
        <begin position="1"/>
        <end position="51"/>
    </location>
</feature>
<keyword evidence="4 14" id="KW-0723">Serine/threonine-protein kinase</keyword>
<keyword evidence="9" id="KW-0206">Cytoskeleton</keyword>
<organism evidence="14">
    <name type="scientific">uncultured Phycisphaerae bacterium</name>
    <dbReference type="NCBI Taxonomy" id="904963"/>
    <lineage>
        <taxon>Bacteria</taxon>
        <taxon>Pseudomonadati</taxon>
        <taxon>Planctomycetota</taxon>
        <taxon>Phycisphaerae</taxon>
        <taxon>environmental samples</taxon>
    </lineage>
</organism>
<dbReference type="CDD" id="cd14014">
    <property type="entry name" value="STKc_PknB_like"/>
    <property type="match status" value="1"/>
</dbReference>
<evidence type="ECO:0000256" key="12">
    <source>
        <dbReference type="SAM" id="Phobius"/>
    </source>
</evidence>
<dbReference type="PANTHER" id="PTHR43289">
    <property type="entry name" value="MITOGEN-ACTIVATED PROTEIN KINASE KINASE KINASE 20-RELATED"/>
    <property type="match status" value="1"/>
</dbReference>
<evidence type="ECO:0000256" key="8">
    <source>
        <dbReference type="ARBA" id="ARBA00022840"/>
    </source>
</evidence>
<dbReference type="SUPFAM" id="SSF56112">
    <property type="entry name" value="Protein kinase-like (PK-like)"/>
    <property type="match status" value="1"/>
</dbReference>
<dbReference type="PROSITE" id="PS50011">
    <property type="entry name" value="PROTEIN_KINASE_DOM"/>
    <property type="match status" value="1"/>
</dbReference>
<dbReference type="AlphaFoldDB" id="A0A6J4Q3N8"/>
<dbReference type="SMART" id="SM00220">
    <property type="entry name" value="S_TKc"/>
    <property type="match status" value="1"/>
</dbReference>
<dbReference type="GO" id="GO:0004674">
    <property type="term" value="F:protein serine/threonine kinase activity"/>
    <property type="evidence" value="ECO:0007669"/>
    <property type="project" value="UniProtKB-KW"/>
</dbReference>
<evidence type="ECO:0000259" key="13">
    <source>
        <dbReference type="PROSITE" id="PS50011"/>
    </source>
</evidence>
<gene>
    <name evidence="14" type="ORF">AVDCRST_MAG64-3428</name>
</gene>
<evidence type="ECO:0000256" key="7">
    <source>
        <dbReference type="ARBA" id="ARBA00022777"/>
    </source>
</evidence>
<name>A0A6J4Q3N8_9BACT</name>
<dbReference type="EMBL" id="CADCUQ010000780">
    <property type="protein sequence ID" value="CAA9429384.1"/>
    <property type="molecule type" value="Genomic_DNA"/>
</dbReference>
<feature type="compositionally biased region" description="Basic and acidic residues" evidence="11">
    <location>
        <begin position="234"/>
        <end position="243"/>
    </location>
</feature>
<dbReference type="Gene3D" id="3.30.200.20">
    <property type="entry name" value="Phosphorylase Kinase, domain 1"/>
    <property type="match status" value="1"/>
</dbReference>
<dbReference type="InterPro" id="IPR008271">
    <property type="entry name" value="Ser/Thr_kinase_AS"/>
</dbReference>
<keyword evidence="12" id="KW-0812">Transmembrane</keyword>
<protein>
    <submittedName>
        <fullName evidence="14">Serine/threonine protein kinase</fullName>
    </submittedName>
</protein>
<dbReference type="InterPro" id="IPR000719">
    <property type="entry name" value="Prot_kinase_dom"/>
</dbReference>
<comment type="subcellular location">
    <subcellularLocation>
        <location evidence="1">Cytoplasm</location>
        <location evidence="1">Cytoskeleton</location>
        <location evidence="1">Microtubule organizing center</location>
        <location evidence="1">Centrosome</location>
    </subcellularLocation>
    <subcellularLocation>
        <location evidence="2">Cytoplasm</location>
        <location evidence="2">Cytoskeleton</location>
        <location evidence="2">Spindle pole</location>
    </subcellularLocation>
</comment>
<evidence type="ECO:0000256" key="5">
    <source>
        <dbReference type="ARBA" id="ARBA00022679"/>
    </source>
</evidence>
<dbReference type="PANTHER" id="PTHR43289:SF34">
    <property type="entry name" value="SERINE_THREONINE-PROTEIN KINASE YBDM-RELATED"/>
    <property type="match status" value="1"/>
</dbReference>
<feature type="compositionally biased region" description="Low complexity" evidence="11">
    <location>
        <begin position="244"/>
        <end position="256"/>
    </location>
</feature>
<dbReference type="InterPro" id="IPR011009">
    <property type="entry name" value="Kinase-like_dom_sf"/>
</dbReference>
<keyword evidence="5" id="KW-0808">Transferase</keyword>
<reference evidence="14" key="1">
    <citation type="submission" date="2020-02" db="EMBL/GenBank/DDBJ databases">
        <authorList>
            <person name="Meier V. D."/>
        </authorList>
    </citation>
    <scope>NUCLEOTIDE SEQUENCE</scope>
    <source>
        <strain evidence="14">AVDCRST_MAG64</strain>
    </source>
</reference>
<keyword evidence="9" id="KW-0963">Cytoplasm</keyword>
<dbReference type="InterPro" id="IPR001245">
    <property type="entry name" value="Ser-Thr/Tyr_kinase_cat_dom"/>
</dbReference>
<dbReference type="InterPro" id="IPR017441">
    <property type="entry name" value="Protein_kinase_ATP_BS"/>
</dbReference>
<feature type="transmembrane region" description="Helical" evidence="12">
    <location>
        <begin position="519"/>
        <end position="542"/>
    </location>
</feature>
<sequence length="828" mass="89423">MTRASDWSGSGVRRDANGSRGDGGDPGTRPSSRDAGADDGAPDREDETTDPRVVAAMQEYLAVIEAGGYPNRREFVARYSDVADELSECLQVLAFIHSAAPGITAGAAAPDAPDDIDPGAQRRPRADAELATAQPLGDFKLVREVGRGGMGVVYEAVQLSLGRRVAVKVLPLAGALDPRQLQRFRNEAQAAAQLHHAHVVPVYAVGCERSVHFYAMQFIDGRSLAEVIRELRRDRDRARDSRGRGPAAPDLARLAPPRGPATGVANGKEPTPPRAGGDSSMGVNGVSAGAATRDERLRAAAADGGSALASRPADNLSALRGARKPSYFEAVARLGLQAAEGLDYAHQLGVVHRDIKPANLLLDVQGTLWITDFGLAQLQADGGLTQPGDVLGTLRYMSPEQASGKAVVLDQRTDIYSLGLTLYEMLTLEQAIAGETREELLHQILNVDLPGARSVDRAVPPELETIVAKASAKEPAERYTTARALADDLRRFLDNEPILARPPSLRDKVVKWTRRHKPLAGAALVVLVLTAFGLLTSTILIAREQAKTQAALERERLQRASAQLGFRQAREAVDFFVDVAEHDMADGSRFFEARKRMLEAGLGHYQGFISQQKDRPALKAELNAAQAQISALVAELAAFEEFGRLLERRRLLTSSAVRAELGMTPDQVARVRSLPMPGAGGPWEFRELSPKEKEQKFSAMAAAGEAALAEILTPGQLRRLREVALQVKGPMAFSDSAVVEALEVSADERDIIRDIQDENRDRANQLGSDESPEGAVRRDRDAVEEILVVLLPGEVTKWQELTGEPFTEVVRYDEWDGPVAAPRDAGSP</sequence>
<keyword evidence="7 14" id="KW-0418">Kinase</keyword>
<keyword evidence="12" id="KW-1133">Transmembrane helix</keyword>
<dbReference type="GO" id="GO:0000922">
    <property type="term" value="C:spindle pole"/>
    <property type="evidence" value="ECO:0007669"/>
    <property type="project" value="UniProtKB-SubCell"/>
</dbReference>
<evidence type="ECO:0000256" key="6">
    <source>
        <dbReference type="ARBA" id="ARBA00022741"/>
    </source>
</evidence>
<evidence type="ECO:0000256" key="4">
    <source>
        <dbReference type="ARBA" id="ARBA00022527"/>
    </source>
</evidence>
<evidence type="ECO:0000256" key="3">
    <source>
        <dbReference type="ARBA" id="ARBA00010886"/>
    </source>
</evidence>
<proteinExistence type="inferred from homology"/>
<evidence type="ECO:0000313" key="14">
    <source>
        <dbReference type="EMBL" id="CAA9429384.1"/>
    </source>
</evidence>
<keyword evidence="12" id="KW-0472">Membrane</keyword>
<dbReference type="PROSITE" id="PS00107">
    <property type="entry name" value="PROTEIN_KINASE_ATP"/>
    <property type="match status" value="1"/>
</dbReference>
<dbReference type="PROSITE" id="PS00108">
    <property type="entry name" value="PROTEIN_KINASE_ST"/>
    <property type="match status" value="1"/>
</dbReference>